<evidence type="ECO:0000256" key="5">
    <source>
        <dbReference type="SAM" id="Phobius"/>
    </source>
</evidence>
<dbReference type="PROSITE" id="PS50850">
    <property type="entry name" value="MFS"/>
    <property type="match status" value="1"/>
</dbReference>
<accession>A0A031JRX9</accession>
<gene>
    <name evidence="7" type="ORF">BV97_03298</name>
</gene>
<dbReference type="AlphaFoldDB" id="A0A031JRX9"/>
<keyword evidence="2 5" id="KW-0812">Transmembrane</keyword>
<evidence type="ECO:0000256" key="4">
    <source>
        <dbReference type="ARBA" id="ARBA00023136"/>
    </source>
</evidence>
<evidence type="ECO:0000259" key="6">
    <source>
        <dbReference type="PROSITE" id="PS50850"/>
    </source>
</evidence>
<evidence type="ECO:0000256" key="3">
    <source>
        <dbReference type="ARBA" id="ARBA00022989"/>
    </source>
</evidence>
<feature type="transmembrane region" description="Helical" evidence="5">
    <location>
        <begin position="389"/>
        <end position="409"/>
    </location>
</feature>
<dbReference type="InterPro" id="IPR020846">
    <property type="entry name" value="MFS_dom"/>
</dbReference>
<evidence type="ECO:0000256" key="1">
    <source>
        <dbReference type="ARBA" id="ARBA00009617"/>
    </source>
</evidence>
<comment type="similarity">
    <text evidence="1">Belongs to the sodium:galactoside symporter (TC 2.A.2) family.</text>
</comment>
<dbReference type="PANTHER" id="PTHR11328:SF24">
    <property type="entry name" value="MAJOR FACILITATOR SUPERFAMILY (MFS) PROFILE DOMAIN-CONTAINING PROTEIN"/>
    <property type="match status" value="1"/>
</dbReference>
<feature type="transmembrane region" description="Helical" evidence="5">
    <location>
        <begin position="155"/>
        <end position="176"/>
    </location>
</feature>
<evidence type="ECO:0000256" key="2">
    <source>
        <dbReference type="ARBA" id="ARBA00022692"/>
    </source>
</evidence>
<dbReference type="SUPFAM" id="SSF103473">
    <property type="entry name" value="MFS general substrate transporter"/>
    <property type="match status" value="1"/>
</dbReference>
<keyword evidence="3 5" id="KW-1133">Transmembrane helix</keyword>
<dbReference type="RefSeq" id="WP_081799071.1">
    <property type="nucleotide sequence ID" value="NZ_CP128491.1"/>
</dbReference>
<name>A0A031JRX9_9SPHN</name>
<dbReference type="PANTHER" id="PTHR11328">
    <property type="entry name" value="MAJOR FACILITATOR SUPERFAMILY DOMAIN-CONTAINING PROTEIN"/>
    <property type="match status" value="1"/>
</dbReference>
<dbReference type="Pfam" id="PF13347">
    <property type="entry name" value="MFS_2"/>
    <property type="match status" value="1"/>
</dbReference>
<protein>
    <submittedName>
        <fullName evidence="7">Na+/melibiose symporter-like transporter</fullName>
    </submittedName>
</protein>
<feature type="transmembrane region" description="Helical" evidence="5">
    <location>
        <begin position="421"/>
        <end position="444"/>
    </location>
</feature>
<dbReference type="PATRIC" id="fig|158500.4.peg.3361"/>
<feature type="transmembrane region" description="Helical" evidence="5">
    <location>
        <begin position="265"/>
        <end position="288"/>
    </location>
</feature>
<feature type="domain" description="Major facilitator superfamily (MFS) profile" evidence="6">
    <location>
        <begin position="1"/>
        <end position="448"/>
    </location>
</feature>
<feature type="transmembrane region" description="Helical" evidence="5">
    <location>
        <begin position="232"/>
        <end position="259"/>
    </location>
</feature>
<evidence type="ECO:0000313" key="7">
    <source>
        <dbReference type="EMBL" id="EZP80531.1"/>
    </source>
</evidence>
<sequence>MTHDSNRVPTRTAIAYGAGQLGAQIFRDTPAVLLPIFMTTILGIPPWLSGFVILIPKLWVIVCDPLVGVFSDRKKETWGRTRFLTVGAILTSIGFASLFTIVEYPSPYVAAGAVCVLFLVASTAFSIFSVPYLAVASELSNDAHERTRILTFRMAATIGGVVIGVGVAQPLVFALGGGAHGWHVMAYSFAVVCIVSMLVPAIGLRGVPLLKSAQAPGKLLDQLGSVASNKPFMVLLATTFIQGIGMASSYTVIGFYYVYALNLVHIIPTFVIAMACGSLLSQPTFLYLSRRFGKEKVYVVGSVLWMLVTVTWFFVEPESPVVVSLPLIGDLTREGLLVLARGVFIGVVNTGFLLLSFSMLTDTVDLHRRRHGSANEGVFSGIFSAAEKLAFALGPLVAGIIMSGFGFVSSTHGVVQQSQHAVLGVILLYSAVPVVTQFLSLLVFSRYRLDPAEITTGPENWQDAARLEPSPGLER</sequence>
<dbReference type="InterPro" id="IPR036259">
    <property type="entry name" value="MFS_trans_sf"/>
</dbReference>
<dbReference type="Proteomes" id="UP000024329">
    <property type="component" value="Unassembled WGS sequence"/>
</dbReference>
<feature type="transmembrane region" description="Helical" evidence="5">
    <location>
        <begin position="297"/>
        <end position="315"/>
    </location>
</feature>
<feature type="transmembrane region" description="Helical" evidence="5">
    <location>
        <begin position="83"/>
        <end position="102"/>
    </location>
</feature>
<organism evidence="7 8">
    <name type="scientific">Novosphingobium resinovorum</name>
    <dbReference type="NCBI Taxonomy" id="158500"/>
    <lineage>
        <taxon>Bacteria</taxon>
        <taxon>Pseudomonadati</taxon>
        <taxon>Pseudomonadota</taxon>
        <taxon>Alphaproteobacteria</taxon>
        <taxon>Sphingomonadales</taxon>
        <taxon>Sphingomonadaceae</taxon>
        <taxon>Novosphingobium</taxon>
    </lineage>
</organism>
<dbReference type="GO" id="GO:0015293">
    <property type="term" value="F:symporter activity"/>
    <property type="evidence" value="ECO:0007669"/>
    <property type="project" value="InterPro"/>
</dbReference>
<keyword evidence="4 5" id="KW-0472">Membrane</keyword>
<dbReference type="Gene3D" id="1.20.1250.20">
    <property type="entry name" value="MFS general substrate transporter like domains"/>
    <property type="match status" value="1"/>
</dbReference>
<dbReference type="GO" id="GO:0008643">
    <property type="term" value="P:carbohydrate transport"/>
    <property type="evidence" value="ECO:0007669"/>
    <property type="project" value="InterPro"/>
</dbReference>
<reference evidence="7 8" key="1">
    <citation type="submission" date="2014-03" db="EMBL/GenBank/DDBJ databases">
        <title>Whole genome sequence of Novosphingobium resinovorum KF1.</title>
        <authorList>
            <person name="Gan H.M."/>
            <person name="Gan H.Y."/>
            <person name="Chew T.H."/>
            <person name="Savka M.A."/>
        </authorList>
    </citation>
    <scope>NUCLEOTIDE SEQUENCE [LARGE SCALE GENOMIC DNA]</scope>
    <source>
        <strain evidence="7 8">KF1</strain>
    </source>
</reference>
<dbReference type="EMBL" id="JFYZ01000016">
    <property type="protein sequence ID" value="EZP80531.1"/>
    <property type="molecule type" value="Genomic_DNA"/>
</dbReference>
<feature type="transmembrane region" description="Helical" evidence="5">
    <location>
        <begin position="108"/>
        <end position="134"/>
    </location>
</feature>
<dbReference type="GO" id="GO:0005886">
    <property type="term" value="C:plasma membrane"/>
    <property type="evidence" value="ECO:0007669"/>
    <property type="project" value="TreeGrafter"/>
</dbReference>
<proteinExistence type="inferred from homology"/>
<feature type="transmembrane region" description="Helical" evidence="5">
    <location>
        <begin position="182"/>
        <end position="204"/>
    </location>
</feature>
<dbReference type="InterPro" id="IPR039672">
    <property type="entry name" value="MFS_2"/>
</dbReference>
<feature type="transmembrane region" description="Helical" evidence="5">
    <location>
        <begin position="335"/>
        <end position="360"/>
    </location>
</feature>
<evidence type="ECO:0000313" key="8">
    <source>
        <dbReference type="Proteomes" id="UP000024329"/>
    </source>
</evidence>
<comment type="caution">
    <text evidence="7">The sequence shown here is derived from an EMBL/GenBank/DDBJ whole genome shotgun (WGS) entry which is preliminary data.</text>
</comment>
<dbReference type="eggNOG" id="COG2211">
    <property type="taxonomic scope" value="Bacteria"/>
</dbReference>